<evidence type="ECO:0000313" key="10">
    <source>
        <dbReference type="Proteomes" id="UP000078532"/>
    </source>
</evidence>
<evidence type="ECO:0000313" key="9">
    <source>
        <dbReference type="EMBL" id="OAT79540.1"/>
    </source>
</evidence>
<dbReference type="InterPro" id="IPR027417">
    <property type="entry name" value="P-loop_NTPase"/>
</dbReference>
<dbReference type="Pfam" id="PF02954">
    <property type="entry name" value="HTH_8"/>
    <property type="match status" value="1"/>
</dbReference>
<dbReference type="PROSITE" id="PS00688">
    <property type="entry name" value="SIGMA54_INTERACT_3"/>
    <property type="match status" value="1"/>
</dbReference>
<dbReference type="RefSeq" id="WP_066671259.1">
    <property type="nucleotide sequence ID" value="NZ_LYVF01000193.1"/>
</dbReference>
<dbReference type="PROSITE" id="PS00676">
    <property type="entry name" value="SIGMA54_INTERACT_2"/>
    <property type="match status" value="1"/>
</dbReference>
<dbReference type="PROSITE" id="PS50112">
    <property type="entry name" value="PAS"/>
    <property type="match status" value="1"/>
</dbReference>
<dbReference type="GO" id="GO:0005524">
    <property type="term" value="F:ATP binding"/>
    <property type="evidence" value="ECO:0007669"/>
    <property type="project" value="UniProtKB-KW"/>
</dbReference>
<dbReference type="Gene3D" id="3.40.50.300">
    <property type="entry name" value="P-loop containing nucleotide triphosphate hydrolases"/>
    <property type="match status" value="1"/>
</dbReference>
<dbReference type="FunFam" id="3.40.50.300:FF:000006">
    <property type="entry name" value="DNA-binding transcriptional regulator NtrC"/>
    <property type="match status" value="1"/>
</dbReference>
<protein>
    <submittedName>
        <fullName evidence="9">Fis family transcriptional regulator</fullName>
    </submittedName>
</protein>
<reference evidence="9 10" key="1">
    <citation type="submission" date="2016-04" db="EMBL/GenBank/DDBJ databases">
        <authorList>
            <person name="Evans L.H."/>
            <person name="Alamgir A."/>
            <person name="Owens N."/>
            <person name="Weber N.D."/>
            <person name="Virtaneva K."/>
            <person name="Barbian K."/>
            <person name="Babar A."/>
            <person name="Rosenke K."/>
        </authorList>
    </citation>
    <scope>NUCLEOTIDE SEQUENCE [LARGE SCALE GENOMIC DNA]</scope>
    <source>
        <strain evidence="9 10">LMa1</strain>
    </source>
</reference>
<keyword evidence="10" id="KW-1185">Reference proteome</keyword>
<dbReference type="SUPFAM" id="SSF46689">
    <property type="entry name" value="Homeodomain-like"/>
    <property type="match status" value="1"/>
</dbReference>
<dbReference type="CDD" id="cd00130">
    <property type="entry name" value="PAS"/>
    <property type="match status" value="1"/>
</dbReference>
<dbReference type="Proteomes" id="UP000078532">
    <property type="component" value="Unassembled WGS sequence"/>
</dbReference>
<organism evidence="9 10">
    <name type="scientific">Desulfotomaculum copahuensis</name>
    <dbReference type="NCBI Taxonomy" id="1838280"/>
    <lineage>
        <taxon>Bacteria</taxon>
        <taxon>Bacillati</taxon>
        <taxon>Bacillota</taxon>
        <taxon>Clostridia</taxon>
        <taxon>Eubacteriales</taxon>
        <taxon>Desulfotomaculaceae</taxon>
        <taxon>Desulfotomaculum</taxon>
    </lineage>
</organism>
<evidence type="ECO:0000256" key="5">
    <source>
        <dbReference type="ARBA" id="ARBA00023163"/>
    </source>
</evidence>
<evidence type="ECO:0000256" key="2">
    <source>
        <dbReference type="ARBA" id="ARBA00022840"/>
    </source>
</evidence>
<evidence type="ECO:0000256" key="4">
    <source>
        <dbReference type="ARBA" id="ARBA00023125"/>
    </source>
</evidence>
<gene>
    <name evidence="9" type="ORF">A6M21_15710</name>
</gene>
<dbReference type="OrthoDB" id="9803970at2"/>
<dbReference type="AlphaFoldDB" id="A0A1B7LB54"/>
<feature type="domain" description="PAS" evidence="7">
    <location>
        <begin position="10"/>
        <end position="48"/>
    </location>
</feature>
<dbReference type="InterPro" id="IPR003593">
    <property type="entry name" value="AAA+_ATPase"/>
</dbReference>
<dbReference type="PRINTS" id="PR01590">
    <property type="entry name" value="HTHFIS"/>
</dbReference>
<dbReference type="InterPro" id="IPR058031">
    <property type="entry name" value="AAA_lid_NorR"/>
</dbReference>
<keyword evidence="4" id="KW-0238">DNA-binding</keyword>
<dbReference type="GO" id="GO:0043565">
    <property type="term" value="F:sequence-specific DNA binding"/>
    <property type="evidence" value="ECO:0007669"/>
    <property type="project" value="InterPro"/>
</dbReference>
<proteinExistence type="predicted"/>
<keyword evidence="5" id="KW-0804">Transcription</keyword>
<comment type="caution">
    <text evidence="9">The sequence shown here is derived from an EMBL/GenBank/DDBJ whole genome shotgun (WGS) entry which is preliminary data.</text>
</comment>
<dbReference type="InterPro" id="IPR002078">
    <property type="entry name" value="Sigma_54_int"/>
</dbReference>
<dbReference type="SMART" id="SM00382">
    <property type="entry name" value="AAA"/>
    <property type="match status" value="1"/>
</dbReference>
<evidence type="ECO:0000259" key="7">
    <source>
        <dbReference type="PROSITE" id="PS50112"/>
    </source>
</evidence>
<keyword evidence="1" id="KW-0547">Nucleotide-binding</keyword>
<dbReference type="InterPro" id="IPR035965">
    <property type="entry name" value="PAS-like_dom_sf"/>
</dbReference>
<dbReference type="SMART" id="SM00091">
    <property type="entry name" value="PAS"/>
    <property type="match status" value="1"/>
</dbReference>
<feature type="domain" description="PAC" evidence="8">
    <location>
        <begin position="76"/>
        <end position="128"/>
    </location>
</feature>
<dbReference type="SUPFAM" id="SSF52540">
    <property type="entry name" value="P-loop containing nucleoside triphosphate hydrolases"/>
    <property type="match status" value="1"/>
</dbReference>
<dbReference type="PROSITE" id="PS50045">
    <property type="entry name" value="SIGMA54_INTERACT_4"/>
    <property type="match status" value="1"/>
</dbReference>
<dbReference type="PANTHER" id="PTHR32071:SF113">
    <property type="entry name" value="ALGINATE BIOSYNTHESIS TRANSCRIPTIONAL REGULATORY PROTEIN ALGB"/>
    <property type="match status" value="1"/>
</dbReference>
<dbReference type="SUPFAM" id="SSF55785">
    <property type="entry name" value="PYP-like sensor domain (PAS domain)"/>
    <property type="match status" value="1"/>
</dbReference>
<dbReference type="PROSITE" id="PS50113">
    <property type="entry name" value="PAC"/>
    <property type="match status" value="1"/>
</dbReference>
<dbReference type="Gene3D" id="1.10.10.60">
    <property type="entry name" value="Homeodomain-like"/>
    <property type="match status" value="1"/>
</dbReference>
<evidence type="ECO:0000259" key="6">
    <source>
        <dbReference type="PROSITE" id="PS50045"/>
    </source>
</evidence>
<dbReference type="Gene3D" id="1.10.8.60">
    <property type="match status" value="1"/>
</dbReference>
<evidence type="ECO:0000256" key="1">
    <source>
        <dbReference type="ARBA" id="ARBA00022741"/>
    </source>
</evidence>
<accession>A0A1B7LB54</accession>
<feature type="domain" description="Sigma-54 factor interaction" evidence="6">
    <location>
        <begin position="135"/>
        <end position="364"/>
    </location>
</feature>
<dbReference type="InterPro" id="IPR002197">
    <property type="entry name" value="HTH_Fis"/>
</dbReference>
<dbReference type="InterPro" id="IPR009057">
    <property type="entry name" value="Homeodomain-like_sf"/>
</dbReference>
<dbReference type="GO" id="GO:0006355">
    <property type="term" value="P:regulation of DNA-templated transcription"/>
    <property type="evidence" value="ECO:0007669"/>
    <property type="project" value="InterPro"/>
</dbReference>
<dbReference type="STRING" id="1838280.A6M21_15710"/>
<name>A0A1B7LB54_9FIRM</name>
<dbReference type="InterPro" id="IPR025943">
    <property type="entry name" value="Sigma_54_int_dom_ATP-bd_2"/>
</dbReference>
<dbReference type="InterPro" id="IPR025944">
    <property type="entry name" value="Sigma_54_int_dom_CS"/>
</dbReference>
<keyword evidence="2" id="KW-0067">ATP-binding</keyword>
<dbReference type="InterPro" id="IPR000014">
    <property type="entry name" value="PAS"/>
</dbReference>
<dbReference type="NCBIfam" id="TIGR00229">
    <property type="entry name" value="sensory_box"/>
    <property type="match status" value="1"/>
</dbReference>
<dbReference type="Pfam" id="PF25601">
    <property type="entry name" value="AAA_lid_14"/>
    <property type="match status" value="1"/>
</dbReference>
<evidence type="ECO:0000256" key="3">
    <source>
        <dbReference type="ARBA" id="ARBA00023015"/>
    </source>
</evidence>
<evidence type="ECO:0000259" key="8">
    <source>
        <dbReference type="PROSITE" id="PS50113"/>
    </source>
</evidence>
<dbReference type="Pfam" id="PF13426">
    <property type="entry name" value="PAS_9"/>
    <property type="match status" value="1"/>
</dbReference>
<dbReference type="EMBL" id="LYVF01000193">
    <property type="protein sequence ID" value="OAT79540.1"/>
    <property type="molecule type" value="Genomic_DNA"/>
</dbReference>
<dbReference type="PANTHER" id="PTHR32071">
    <property type="entry name" value="TRANSCRIPTIONAL REGULATORY PROTEIN"/>
    <property type="match status" value="1"/>
</dbReference>
<keyword evidence="3" id="KW-0805">Transcription regulation</keyword>
<sequence>MKKPDFNEIILNSVTDGVFTVDSDWRITFFNQAAEKITGVYACEATARMCWDVFRANICESQCALKNTLITGKPVVNKAIFIVNADGKRVPVSISTGILKDENGRMIGGVETFRDLSVVEKLRQELEKNYTVGDMISKNHQMREIFKILPAIAASDCTVLITGPTGTGKELLARAVHNLSPRREKPFIAVNCAALPDTLLESELFGYEAGAFTDARKSKPGRFARAQGGTLFLDEIGDVSPGVQVKLLRVLQEKEYEPLGAIHPVRADVRLLAATNKNLAEAIEKDCFRADLYYRLNVINLNLPSLVERREDIPLLVEHFIDHNNALSEKTISGISGPALNSLMNHDFPGNIRELANAIEHAFVLCPGGLIEPKHLPSYLHSGGNDAVPCTLAGMEAQFIRDALVRNNWKRVAVAKELGIDKSTLWRKMKQYNIRAEISSP</sequence>
<dbReference type="CDD" id="cd00009">
    <property type="entry name" value="AAA"/>
    <property type="match status" value="1"/>
</dbReference>
<dbReference type="Gene3D" id="3.30.450.20">
    <property type="entry name" value="PAS domain"/>
    <property type="match status" value="1"/>
</dbReference>
<dbReference type="Pfam" id="PF00158">
    <property type="entry name" value="Sigma54_activat"/>
    <property type="match status" value="1"/>
</dbReference>
<dbReference type="InterPro" id="IPR000700">
    <property type="entry name" value="PAS-assoc_C"/>
</dbReference>